<organism evidence="3 4">
    <name type="scientific">Dankookia rubra</name>
    <dbReference type="NCBI Taxonomy" id="1442381"/>
    <lineage>
        <taxon>Bacteria</taxon>
        <taxon>Pseudomonadati</taxon>
        <taxon>Pseudomonadota</taxon>
        <taxon>Alphaproteobacteria</taxon>
        <taxon>Acetobacterales</taxon>
        <taxon>Roseomonadaceae</taxon>
        <taxon>Dankookia</taxon>
    </lineage>
</organism>
<dbReference type="AlphaFoldDB" id="A0A4R5Q7M0"/>
<sequence length="662" mass="67131">MATQNGTGVSGLTSNGAKTVTNPFGTQVSGSVNGIQISPGGTVTNAGGIAGIKGSGVLVNGSGTVNDLDGATITGGMNGVKITGAGTVNNAGSITGTQGFGTYVGGAGTVNNTGSIDSAQGFGTYIAGAGTVHNAAGASIDGAVLGVDIIGSGHVDNAGSITGVHGAGILIGGAGQIVNAAGGTLTGQTYGAEIVGLGTLENAGTIDGGLLGAAYLHTASSTLIVHPDAVFDGTVTVGGTGDGIMELTSGGAGTLDGIGTDFVGFETVTIAPDASWTIGGTLDGLEGVTIKGFNTDDGLVLQGLDAGDTATLGADNLVTIRNAEGEVVGTVQLDAAAQGHPVSLVSDGQGGTTLLLCYLEGTRILTPTGEVAIEDLRIGDTVVTRFQGIQPIKWIGRQSFAERFLKGNRDRIPVRIKAGALGDRIPARDLSVSPGHSMLVGDRLVLARSLVNGVTILQDHAGADIHYHQIELETHDCIIADGAWSETYADCEGQREQFHNVAEFHALYPDHRPPEELSLCAPRPERGAKLDAVLRPVVARAAAGLVTGPLKGSIDRIRGEWKIEGWAQDPSHPELPVLLEVLLEDRVIGSVLACDLRKDLQAAGIGQGRCSFVFTSPVRLRPEALGTLRIRRAADGAEIRMSASCRDGIGAPAPAGRLQLVA</sequence>
<reference evidence="3 4" key="1">
    <citation type="journal article" date="2016" name="J. Microbiol.">
        <title>Dankookia rubra gen. nov., sp. nov., an alphaproteobacterium isolated from sediment of a shallow stream.</title>
        <authorList>
            <person name="Kim W.H."/>
            <person name="Kim D.H."/>
            <person name="Kang K."/>
            <person name="Ahn T.Y."/>
        </authorList>
    </citation>
    <scope>NUCLEOTIDE SEQUENCE [LARGE SCALE GENOMIC DNA]</scope>
    <source>
        <strain evidence="3 4">JCM30602</strain>
    </source>
</reference>
<evidence type="ECO:0000259" key="2">
    <source>
        <dbReference type="Pfam" id="PF13403"/>
    </source>
</evidence>
<proteinExistence type="predicted"/>
<evidence type="ECO:0000256" key="1">
    <source>
        <dbReference type="SAM" id="MobiDB-lite"/>
    </source>
</evidence>
<evidence type="ECO:0000313" key="3">
    <source>
        <dbReference type="EMBL" id="TDH58904.1"/>
    </source>
</evidence>
<protein>
    <recommendedName>
        <fullName evidence="2">Hedgehog/Intein (Hint) domain-containing protein</fullName>
    </recommendedName>
</protein>
<dbReference type="EMBL" id="SMSJ01000090">
    <property type="protein sequence ID" value="TDH58904.1"/>
    <property type="molecule type" value="Genomic_DNA"/>
</dbReference>
<dbReference type="InterPro" id="IPR028992">
    <property type="entry name" value="Hedgehog/Intein_dom"/>
</dbReference>
<dbReference type="Proteomes" id="UP000295096">
    <property type="component" value="Unassembled WGS sequence"/>
</dbReference>
<accession>A0A4R5Q7M0</accession>
<evidence type="ECO:0000313" key="4">
    <source>
        <dbReference type="Proteomes" id="UP000295096"/>
    </source>
</evidence>
<comment type="caution">
    <text evidence="3">The sequence shown here is derived from an EMBL/GenBank/DDBJ whole genome shotgun (WGS) entry which is preliminary data.</text>
</comment>
<gene>
    <name evidence="3" type="ORF">E2C06_30090</name>
</gene>
<feature type="region of interest" description="Disordered" evidence="1">
    <location>
        <begin position="1"/>
        <end position="30"/>
    </location>
</feature>
<dbReference type="OrthoDB" id="6305173at2"/>
<dbReference type="SUPFAM" id="SSF51294">
    <property type="entry name" value="Hedgehog/intein (Hint) domain"/>
    <property type="match status" value="1"/>
</dbReference>
<dbReference type="RefSeq" id="WP_133292272.1">
    <property type="nucleotide sequence ID" value="NZ_SMSJ01000090.1"/>
</dbReference>
<name>A0A4R5Q7M0_9PROT</name>
<dbReference type="Gene3D" id="2.170.16.10">
    <property type="entry name" value="Hedgehog/Intein (Hint) domain"/>
    <property type="match status" value="1"/>
</dbReference>
<dbReference type="InterPro" id="IPR036844">
    <property type="entry name" value="Hint_dom_sf"/>
</dbReference>
<keyword evidence="4" id="KW-1185">Reference proteome</keyword>
<feature type="domain" description="Hedgehog/Intein (Hint)" evidence="2">
    <location>
        <begin position="357"/>
        <end position="491"/>
    </location>
</feature>
<dbReference type="Pfam" id="PF13403">
    <property type="entry name" value="Hint_2"/>
    <property type="match status" value="1"/>
</dbReference>